<proteinExistence type="predicted"/>
<keyword evidence="3" id="KW-1185">Reference proteome</keyword>
<gene>
    <name evidence="2" type="ORF">R1flu_004349</name>
</gene>
<reference evidence="2 3" key="1">
    <citation type="submission" date="2024-09" db="EMBL/GenBank/DDBJ databases">
        <title>Chromosome-scale assembly of Riccia fluitans.</title>
        <authorList>
            <person name="Paukszto L."/>
            <person name="Sawicki J."/>
            <person name="Karawczyk K."/>
            <person name="Piernik-Szablinska J."/>
            <person name="Szczecinska M."/>
            <person name="Mazdziarz M."/>
        </authorList>
    </citation>
    <scope>NUCLEOTIDE SEQUENCE [LARGE SCALE GENOMIC DNA]</scope>
    <source>
        <strain evidence="2">Rf_01</strain>
        <tissue evidence="2">Aerial parts of the thallus</tissue>
    </source>
</reference>
<dbReference type="EMBL" id="JBHFFA010000003">
    <property type="protein sequence ID" value="KAL2632870.1"/>
    <property type="molecule type" value="Genomic_DNA"/>
</dbReference>
<evidence type="ECO:0000313" key="3">
    <source>
        <dbReference type="Proteomes" id="UP001605036"/>
    </source>
</evidence>
<feature type="compositionally biased region" description="Acidic residues" evidence="1">
    <location>
        <begin position="121"/>
        <end position="130"/>
    </location>
</feature>
<comment type="caution">
    <text evidence="2">The sequence shown here is derived from an EMBL/GenBank/DDBJ whole genome shotgun (WGS) entry which is preliminary data.</text>
</comment>
<dbReference type="Proteomes" id="UP001605036">
    <property type="component" value="Unassembled WGS sequence"/>
</dbReference>
<name>A0ABD1YQ09_9MARC</name>
<protein>
    <submittedName>
        <fullName evidence="2">Uncharacterized protein</fullName>
    </submittedName>
</protein>
<evidence type="ECO:0000256" key="1">
    <source>
        <dbReference type="SAM" id="MobiDB-lite"/>
    </source>
</evidence>
<accession>A0ABD1YQ09</accession>
<dbReference type="AlphaFoldDB" id="A0ABD1YQ09"/>
<sequence>MISLKDYEPVEFEVKAADMFDWDDVYQPSPPQYNTCSPKYFPMPPTPRSSSYNIKFLEEDNYFPEPPFPNSLVDGVIDLADDEYFPEPPRVPEISYPSFEDEEDDKYNPKPSVYPEINYSSEDDQDQAGL</sequence>
<organism evidence="2 3">
    <name type="scientific">Riccia fluitans</name>
    <dbReference type="NCBI Taxonomy" id="41844"/>
    <lineage>
        <taxon>Eukaryota</taxon>
        <taxon>Viridiplantae</taxon>
        <taxon>Streptophyta</taxon>
        <taxon>Embryophyta</taxon>
        <taxon>Marchantiophyta</taxon>
        <taxon>Marchantiopsida</taxon>
        <taxon>Marchantiidae</taxon>
        <taxon>Marchantiales</taxon>
        <taxon>Ricciaceae</taxon>
        <taxon>Riccia</taxon>
    </lineage>
</organism>
<evidence type="ECO:0000313" key="2">
    <source>
        <dbReference type="EMBL" id="KAL2632870.1"/>
    </source>
</evidence>
<feature type="region of interest" description="Disordered" evidence="1">
    <location>
        <begin position="82"/>
        <end position="130"/>
    </location>
</feature>